<protein>
    <submittedName>
        <fullName evidence="1">Phytoene synthase</fullName>
    </submittedName>
</protein>
<organism evidence="1 2">
    <name type="scientific">Streptoalloteichus hindustanus</name>
    <dbReference type="NCBI Taxonomy" id="2017"/>
    <lineage>
        <taxon>Bacteria</taxon>
        <taxon>Bacillati</taxon>
        <taxon>Actinomycetota</taxon>
        <taxon>Actinomycetes</taxon>
        <taxon>Pseudonocardiales</taxon>
        <taxon>Pseudonocardiaceae</taxon>
        <taxon>Streptoalloteichus</taxon>
    </lineage>
</organism>
<dbReference type="Gene3D" id="1.10.600.10">
    <property type="entry name" value="Farnesyl Diphosphate Synthase"/>
    <property type="match status" value="1"/>
</dbReference>
<dbReference type="SUPFAM" id="SSF48576">
    <property type="entry name" value="Terpenoid synthases"/>
    <property type="match status" value="1"/>
</dbReference>
<dbReference type="GO" id="GO:0016765">
    <property type="term" value="F:transferase activity, transferring alkyl or aryl (other than methyl) groups"/>
    <property type="evidence" value="ECO:0007669"/>
    <property type="project" value="UniProtKB-ARBA"/>
</dbReference>
<name>A0A1M5ABR3_STRHI</name>
<gene>
    <name evidence="1" type="ORF">SAMN05444320_10354</name>
</gene>
<sequence>MVGRCLDAAGLRDPRLRSAYGECFRIGRERDCGYRALLFWLPPVKRPYYSALGAFITYTDDILDDVRVSVELRAERYDRWLRRLGAVLAGQPTEPARSEHERQGELLARAWAHTMRTWDIPEDAVHAALTAWRADLDAIEFATYGEFERYVHAVSSTTAGWANTMLEPRSEDAARLLVPISVALQLIDCVHDLVEDLALGRLYLPLEDLYRFDLERIDLERAAREGRCPPGVRALFRFQAARARRLVEQGWGYWDLVHPANREFPWLFTHLSLLFLDELEHVDFDVFAPTGWRDTARRVRVVARSYLRAVWSRRAGAFGRPTPTSAGS</sequence>
<dbReference type="EMBL" id="FQVN01000003">
    <property type="protein sequence ID" value="SHF27740.1"/>
    <property type="molecule type" value="Genomic_DNA"/>
</dbReference>
<dbReference type="InterPro" id="IPR008949">
    <property type="entry name" value="Isoprenoid_synthase_dom_sf"/>
</dbReference>
<dbReference type="PANTHER" id="PTHR31480">
    <property type="entry name" value="BIFUNCTIONAL LYCOPENE CYCLASE/PHYTOENE SYNTHASE"/>
    <property type="match status" value="1"/>
</dbReference>
<dbReference type="InterPro" id="IPR002060">
    <property type="entry name" value="Squ/phyt_synthse"/>
</dbReference>
<reference evidence="1 2" key="1">
    <citation type="submission" date="2016-11" db="EMBL/GenBank/DDBJ databases">
        <authorList>
            <person name="Jaros S."/>
            <person name="Januszkiewicz K."/>
            <person name="Wedrychowicz H."/>
        </authorList>
    </citation>
    <scope>NUCLEOTIDE SEQUENCE [LARGE SCALE GENOMIC DNA]</scope>
    <source>
        <strain evidence="1 2">DSM 44523</strain>
    </source>
</reference>
<evidence type="ECO:0000313" key="1">
    <source>
        <dbReference type="EMBL" id="SHF27740.1"/>
    </source>
</evidence>
<proteinExistence type="predicted"/>
<dbReference type="Proteomes" id="UP000184501">
    <property type="component" value="Unassembled WGS sequence"/>
</dbReference>
<accession>A0A1M5ABR3</accession>
<dbReference type="Pfam" id="PF00494">
    <property type="entry name" value="SQS_PSY"/>
    <property type="match status" value="1"/>
</dbReference>
<keyword evidence="2" id="KW-1185">Reference proteome</keyword>
<dbReference type="STRING" id="2017.SAMN05444320_10354"/>
<evidence type="ECO:0000313" key="2">
    <source>
        <dbReference type="Proteomes" id="UP000184501"/>
    </source>
</evidence>
<dbReference type="OrthoDB" id="9807580at2"/>
<dbReference type="AlphaFoldDB" id="A0A1M5ABR3"/>
<dbReference type="RefSeq" id="WP_083959523.1">
    <property type="nucleotide sequence ID" value="NZ_FQVN01000003.1"/>
</dbReference>